<dbReference type="CDD" id="cd00093">
    <property type="entry name" value="HTH_XRE"/>
    <property type="match status" value="1"/>
</dbReference>
<evidence type="ECO:0000259" key="2">
    <source>
        <dbReference type="PROSITE" id="PS50943"/>
    </source>
</evidence>
<protein>
    <submittedName>
        <fullName evidence="3">Helix-turn-helix transcriptional regulator</fullName>
    </submittedName>
</protein>
<reference evidence="3 4" key="1">
    <citation type="submission" date="2020-08" db="EMBL/GenBank/DDBJ databases">
        <title>Genome public.</title>
        <authorList>
            <person name="Liu C."/>
            <person name="Sun Q."/>
        </authorList>
    </citation>
    <scope>NUCLEOTIDE SEQUENCE [LARGE SCALE GENOMIC DNA]</scope>
    <source>
        <strain evidence="3 4">BX17</strain>
    </source>
</reference>
<organism evidence="3 4">
    <name type="scientific">Blautia segnis</name>
    <dbReference type="NCBI Taxonomy" id="2763030"/>
    <lineage>
        <taxon>Bacteria</taxon>
        <taxon>Bacillati</taxon>
        <taxon>Bacillota</taxon>
        <taxon>Clostridia</taxon>
        <taxon>Lachnospirales</taxon>
        <taxon>Lachnospiraceae</taxon>
        <taxon>Blautia</taxon>
    </lineage>
</organism>
<dbReference type="SUPFAM" id="SSF47413">
    <property type="entry name" value="lambda repressor-like DNA-binding domains"/>
    <property type="match status" value="1"/>
</dbReference>
<dbReference type="InterPro" id="IPR001387">
    <property type="entry name" value="Cro/C1-type_HTH"/>
</dbReference>
<evidence type="ECO:0000313" key="4">
    <source>
        <dbReference type="Proteomes" id="UP000652847"/>
    </source>
</evidence>
<dbReference type="Proteomes" id="UP000652847">
    <property type="component" value="Unassembled WGS sequence"/>
</dbReference>
<proteinExistence type="predicted"/>
<evidence type="ECO:0000313" key="3">
    <source>
        <dbReference type="EMBL" id="MBC5651520.1"/>
    </source>
</evidence>
<dbReference type="Gene3D" id="1.10.260.40">
    <property type="entry name" value="lambda repressor-like DNA-binding domains"/>
    <property type="match status" value="1"/>
</dbReference>
<comment type="caution">
    <text evidence="3">The sequence shown here is derived from an EMBL/GenBank/DDBJ whole genome shotgun (WGS) entry which is preliminary data.</text>
</comment>
<keyword evidence="4" id="KW-1185">Reference proteome</keyword>
<gene>
    <name evidence="3" type="ORF">H8S54_10420</name>
</gene>
<dbReference type="EMBL" id="JACOOT010000023">
    <property type="protein sequence ID" value="MBC5651520.1"/>
    <property type="molecule type" value="Genomic_DNA"/>
</dbReference>
<dbReference type="GO" id="GO:0003677">
    <property type="term" value="F:DNA binding"/>
    <property type="evidence" value="ECO:0007669"/>
    <property type="project" value="UniProtKB-KW"/>
</dbReference>
<dbReference type="PANTHER" id="PTHR46558">
    <property type="entry name" value="TRACRIPTIONAL REGULATORY PROTEIN-RELATED-RELATED"/>
    <property type="match status" value="1"/>
</dbReference>
<dbReference type="PANTHER" id="PTHR46558:SF11">
    <property type="entry name" value="HTH-TYPE TRANSCRIPTIONAL REGULATOR XRE"/>
    <property type="match status" value="1"/>
</dbReference>
<dbReference type="InterPro" id="IPR010982">
    <property type="entry name" value="Lambda_DNA-bd_dom_sf"/>
</dbReference>
<dbReference type="PROSITE" id="PS50943">
    <property type="entry name" value="HTH_CROC1"/>
    <property type="match status" value="1"/>
</dbReference>
<evidence type="ECO:0000256" key="1">
    <source>
        <dbReference type="ARBA" id="ARBA00023125"/>
    </source>
</evidence>
<dbReference type="RefSeq" id="WP_021925102.1">
    <property type="nucleotide sequence ID" value="NZ_JACOOT010000023.1"/>
</dbReference>
<dbReference type="AlphaFoldDB" id="A0A8I0ABC3"/>
<dbReference type="Pfam" id="PF01381">
    <property type="entry name" value="HTH_3"/>
    <property type="match status" value="1"/>
</dbReference>
<sequence>MDIGSVIKKYRKESGFTQEEMANRLGVTTPAVNKWENGNSKPDIDLLAPIARLLHISLDTLLAFRENLTDAEIEELIREMEKMFSEEGYEKTYQWAVNTINEYPNCNLLIWQIAVMLDSRRILGECENPDRYDDQINSWYELALNDENESIQHHAADSLFGFYLRKQNYEMAEKYLNYFSDYDPMKKVNWGRLYMEQGKTEEAYEKLENAVFSEYTTLNLAFSIMTAKALKEKNGAYARFLAEKMCTLAAVFDMGKYNQCAPLLNIVTAEKNVEDTFQVAKQLLENVDTICDFRESRLYQHMEFKTAENPYTREMEENLLTLFRDGEDFSYMKGYEPWEKLLGKS</sequence>
<keyword evidence="1" id="KW-0238">DNA-binding</keyword>
<name>A0A8I0ABC3_9FIRM</name>
<dbReference type="SMART" id="SM00530">
    <property type="entry name" value="HTH_XRE"/>
    <property type="match status" value="1"/>
</dbReference>
<feature type="domain" description="HTH cro/C1-type" evidence="2">
    <location>
        <begin position="7"/>
        <end position="61"/>
    </location>
</feature>
<accession>A0A8I0ABC3</accession>